<feature type="transmembrane region" description="Helical" evidence="2">
    <location>
        <begin position="68"/>
        <end position="96"/>
    </location>
</feature>
<dbReference type="AlphaFoldDB" id="A0A940M766"/>
<organism evidence="4 5">
    <name type="scientific">Streptomyces montanisoli</name>
    <dbReference type="NCBI Taxonomy" id="2798581"/>
    <lineage>
        <taxon>Bacteria</taxon>
        <taxon>Bacillati</taxon>
        <taxon>Actinomycetota</taxon>
        <taxon>Actinomycetes</taxon>
        <taxon>Kitasatosporales</taxon>
        <taxon>Streptomycetaceae</taxon>
        <taxon>Streptomyces</taxon>
    </lineage>
</organism>
<dbReference type="InterPro" id="IPR046253">
    <property type="entry name" value="DUF6286"/>
</dbReference>
<feature type="region of interest" description="Disordered" evidence="1">
    <location>
        <begin position="181"/>
        <end position="219"/>
    </location>
</feature>
<keyword evidence="2" id="KW-0472">Membrane</keyword>
<evidence type="ECO:0000313" key="5">
    <source>
        <dbReference type="Proteomes" id="UP000670475"/>
    </source>
</evidence>
<feature type="transmembrane region" description="Helical" evidence="2">
    <location>
        <begin position="27"/>
        <end position="48"/>
    </location>
</feature>
<evidence type="ECO:0000313" key="4">
    <source>
        <dbReference type="EMBL" id="MBP0457439.1"/>
    </source>
</evidence>
<protein>
    <recommendedName>
        <fullName evidence="3">DUF6286 domain-containing protein</fullName>
    </recommendedName>
</protein>
<dbReference type="Pfam" id="PF19803">
    <property type="entry name" value="DUF6286"/>
    <property type="match status" value="1"/>
</dbReference>
<evidence type="ECO:0000256" key="2">
    <source>
        <dbReference type="SAM" id="Phobius"/>
    </source>
</evidence>
<feature type="region of interest" description="Disordered" evidence="1">
    <location>
        <begin position="1"/>
        <end position="21"/>
    </location>
</feature>
<keyword evidence="2" id="KW-1133">Transmembrane helix</keyword>
<keyword evidence="2" id="KW-0812">Transmembrane</keyword>
<proteinExistence type="predicted"/>
<name>A0A940M766_9ACTN</name>
<accession>A0A940M766</accession>
<dbReference type="Proteomes" id="UP000670475">
    <property type="component" value="Unassembled WGS sequence"/>
</dbReference>
<sequence length="219" mass="23218">MSQVPDGRAVESPSAPKPRRSWSARRAPAVLCALLGAAACAAVLYDVVSVRFGGTPSPWRHALLNHLYGMSVTDALAVVAAAVLVVVGLWLIFLAVTPGARKRAPMKPPGGDVRAFLDRSATALLLRDVALEVPGAGDAKIRVRRRKVRVRATVRFGDPTEVEAELTRALTSKRDGLGLARPPRLAIRVRPDGDWTPPVPEQAESAGSEDAPMTAGGKK</sequence>
<dbReference type="RefSeq" id="WP_209339205.1">
    <property type="nucleotide sequence ID" value="NZ_JAGIQL010000021.1"/>
</dbReference>
<dbReference type="EMBL" id="JAGIQL010000021">
    <property type="protein sequence ID" value="MBP0457439.1"/>
    <property type="molecule type" value="Genomic_DNA"/>
</dbReference>
<feature type="domain" description="DUF6286" evidence="3">
    <location>
        <begin position="86"/>
        <end position="190"/>
    </location>
</feature>
<evidence type="ECO:0000256" key="1">
    <source>
        <dbReference type="SAM" id="MobiDB-lite"/>
    </source>
</evidence>
<gene>
    <name evidence="4" type="ORF">JFN87_07990</name>
</gene>
<reference evidence="4" key="1">
    <citation type="submission" date="2021-03" db="EMBL/GenBank/DDBJ databases">
        <title>Whole genome sequence of Streptomyces bomunensis MMS17-BM035.</title>
        <authorList>
            <person name="Lee J.H."/>
        </authorList>
    </citation>
    <scope>NUCLEOTIDE SEQUENCE</scope>
    <source>
        <strain evidence="4">MMS17-BM035</strain>
    </source>
</reference>
<comment type="caution">
    <text evidence="4">The sequence shown here is derived from an EMBL/GenBank/DDBJ whole genome shotgun (WGS) entry which is preliminary data.</text>
</comment>
<evidence type="ECO:0000259" key="3">
    <source>
        <dbReference type="Pfam" id="PF19803"/>
    </source>
</evidence>
<keyword evidence="5" id="KW-1185">Reference proteome</keyword>